<dbReference type="InterPro" id="IPR018114">
    <property type="entry name" value="TRYPSIN_HIS"/>
</dbReference>
<dbReference type="Gene3D" id="2.40.10.10">
    <property type="entry name" value="Trypsin-like serine proteases"/>
    <property type="match status" value="2"/>
</dbReference>
<dbReference type="Pfam" id="PF00431">
    <property type="entry name" value="CUB"/>
    <property type="match status" value="1"/>
</dbReference>
<reference evidence="12" key="1">
    <citation type="journal article" date="2017" name="Mol. Cell. Proteomics">
        <title>Melt with this kiss: Paralysing and liquefying venom of the assassin bug Pristhesancus plagipennis (Hemiptera: Reduviidae).</title>
        <authorList>
            <person name="Walker A.A."/>
            <person name="Madio B."/>
            <person name="Jin J."/>
            <person name="Undheim E.A."/>
            <person name="Fry B.G."/>
            <person name="King G.F."/>
        </authorList>
    </citation>
    <scope>NUCLEOTIDE SEQUENCE</scope>
    <source>
        <tissue evidence="12">Venom/labial gland</tissue>
    </source>
</reference>
<dbReference type="Gene3D" id="2.60.120.290">
    <property type="entry name" value="Spermadhesin, CUB domain"/>
    <property type="match status" value="2"/>
</dbReference>
<dbReference type="SUPFAM" id="SSF50494">
    <property type="entry name" value="Trypsin-like serine proteases"/>
    <property type="match status" value="1"/>
</dbReference>
<dbReference type="PROSITE" id="PS50240">
    <property type="entry name" value="TRYPSIN_DOM"/>
    <property type="match status" value="1"/>
</dbReference>
<sequence length="640" mass="71700">MFVTLILVAFLSTLCSCQQVENVGVTAEEYKFDSPQYPEEAPAGLDLTWNFSAEPDKQIIFKCFELTTTRPDPWYPCGSGSVMRVDDGTGMQELCGRYHGYYKLKNGPRLTVRFQTGPSPSGRFSCTVRANVKTRVETHDIQLEDKVFLIDGRAERFADLTWNIMTDPGTKIRLNCGSMGTYQTTPCSSDKILIEDANNIREFCGSNEVYFDTDSTLVTIKLLTDVYPGYVACYATKLKPVQDEVIHLELGQPAYTNIIKKNDPYFNKTWTFTTRGEGVQIAISCPDIRYGQLKHCKDDHYAVDDGTGEQIACASASGTAYFSKNQKITFRVQSGPYGSGNIRCLAQAVDGPNPDQYINIVSKEVDSDEHGRENGPKRTNCRCGWANKGANARVLHGKDAEPNEYPWMVAIRDYSGFYFCGGSILTQWHVLTATHCLYQRENVDLYAVVGEHDISVDDKDKSAKAIKIAKRFLASGYSNTSYTNDIAVVVLSEKLEFNNKVGPICLTPNRLNLDNQYILAMGWGTTHDKYQSAILQKAYVRVVDINICDAKYGFSFKENGVYHKVCYHSKTRDTCSGDSGGPLVWLDPETNRYTQVSLVSFSHACGYVTPAVSTEVSYFYNWIQSIIKETYPGEQTCHKL</sequence>
<evidence type="ECO:0000256" key="4">
    <source>
        <dbReference type="ARBA" id="ARBA00022729"/>
    </source>
</evidence>
<dbReference type="CDD" id="cd00190">
    <property type="entry name" value="Tryp_SPc"/>
    <property type="match status" value="1"/>
</dbReference>
<dbReference type="GO" id="GO:0006508">
    <property type="term" value="P:proteolysis"/>
    <property type="evidence" value="ECO:0007669"/>
    <property type="project" value="UniProtKB-KW"/>
</dbReference>
<keyword evidence="3 9" id="KW-0645">Protease</keyword>
<evidence type="ECO:0000259" key="11">
    <source>
        <dbReference type="PROSITE" id="PS50240"/>
    </source>
</evidence>
<dbReference type="InterPro" id="IPR009003">
    <property type="entry name" value="Peptidase_S1_PA"/>
</dbReference>
<evidence type="ECO:0000256" key="8">
    <source>
        <dbReference type="ARBA" id="ARBA00023157"/>
    </source>
</evidence>
<dbReference type="InterPro" id="IPR035914">
    <property type="entry name" value="Sperma_CUB_dom_sf"/>
</dbReference>
<evidence type="ECO:0000256" key="6">
    <source>
        <dbReference type="ARBA" id="ARBA00022825"/>
    </source>
</evidence>
<evidence type="ECO:0000313" key="12">
    <source>
        <dbReference type="EMBL" id="AQM58434.1"/>
    </source>
</evidence>
<feature type="domain" description="Peptidase S1" evidence="11">
    <location>
        <begin position="394"/>
        <end position="628"/>
    </location>
</feature>
<dbReference type="EMBL" id="KX459683">
    <property type="protein sequence ID" value="AQM58434.1"/>
    <property type="molecule type" value="mRNA"/>
</dbReference>
<dbReference type="PROSITE" id="PS00134">
    <property type="entry name" value="TRYPSIN_HIS"/>
    <property type="match status" value="1"/>
</dbReference>
<accession>A0A1Q1NPK1</accession>
<proteinExistence type="evidence at transcript level"/>
<dbReference type="InterPro" id="IPR001314">
    <property type="entry name" value="Peptidase_S1A"/>
</dbReference>
<organism evidence="12">
    <name type="scientific">Pristhesancus plagipennis</name>
    <name type="common">Common assassin bug</name>
    <dbReference type="NCBI Taxonomy" id="1955184"/>
    <lineage>
        <taxon>Eukaryota</taxon>
        <taxon>Metazoa</taxon>
        <taxon>Ecdysozoa</taxon>
        <taxon>Arthropoda</taxon>
        <taxon>Hexapoda</taxon>
        <taxon>Insecta</taxon>
        <taxon>Pterygota</taxon>
        <taxon>Neoptera</taxon>
        <taxon>Paraneoptera</taxon>
        <taxon>Hemiptera</taxon>
        <taxon>Heteroptera</taxon>
        <taxon>Panheteroptera</taxon>
        <taxon>Cimicomorpha</taxon>
        <taxon>Reduviidae</taxon>
        <taxon>Harpactorinae</taxon>
        <taxon>Harpactorini</taxon>
        <taxon>Pristhesancus</taxon>
    </lineage>
</organism>
<dbReference type="InterPro" id="IPR033116">
    <property type="entry name" value="TRYPSIN_SER"/>
</dbReference>
<evidence type="ECO:0000256" key="1">
    <source>
        <dbReference type="ARBA" id="ARBA00004613"/>
    </source>
</evidence>
<dbReference type="SMART" id="SM00020">
    <property type="entry name" value="Tryp_SPc"/>
    <property type="match status" value="1"/>
</dbReference>
<dbReference type="FunFam" id="2.40.10.10:FF:000146">
    <property type="entry name" value="Serine protease 53"/>
    <property type="match status" value="1"/>
</dbReference>
<evidence type="ECO:0000256" key="3">
    <source>
        <dbReference type="ARBA" id="ARBA00022670"/>
    </source>
</evidence>
<evidence type="ECO:0000256" key="10">
    <source>
        <dbReference type="SAM" id="SignalP"/>
    </source>
</evidence>
<name>A0A1Q1NPK1_PRIPG</name>
<evidence type="ECO:0000256" key="7">
    <source>
        <dbReference type="ARBA" id="ARBA00023145"/>
    </source>
</evidence>
<keyword evidence="8" id="KW-1015">Disulfide bond</keyword>
<keyword evidence="2" id="KW-0964">Secreted</keyword>
<dbReference type="PANTHER" id="PTHR24252:SF7">
    <property type="entry name" value="HYALIN"/>
    <property type="match status" value="1"/>
</dbReference>
<dbReference type="Pfam" id="PF00089">
    <property type="entry name" value="Trypsin"/>
    <property type="match status" value="1"/>
</dbReference>
<keyword evidence="5 9" id="KW-0378">Hydrolase</keyword>
<keyword evidence="6 9" id="KW-0720">Serine protease</keyword>
<dbReference type="GO" id="GO:0004252">
    <property type="term" value="F:serine-type endopeptidase activity"/>
    <property type="evidence" value="ECO:0007669"/>
    <property type="project" value="InterPro"/>
</dbReference>
<dbReference type="GO" id="GO:0005576">
    <property type="term" value="C:extracellular region"/>
    <property type="evidence" value="ECO:0007669"/>
    <property type="project" value="UniProtKB-SubCell"/>
</dbReference>
<keyword evidence="4 10" id="KW-0732">Signal</keyword>
<dbReference type="PANTHER" id="PTHR24252">
    <property type="entry name" value="ACROSIN-RELATED"/>
    <property type="match status" value="1"/>
</dbReference>
<dbReference type="InterPro" id="IPR001254">
    <property type="entry name" value="Trypsin_dom"/>
</dbReference>
<dbReference type="InterPro" id="IPR043504">
    <property type="entry name" value="Peptidase_S1_PA_chymotrypsin"/>
</dbReference>
<dbReference type="AlphaFoldDB" id="A0A1Q1NPK1"/>
<feature type="signal peptide" evidence="10">
    <location>
        <begin position="1"/>
        <end position="17"/>
    </location>
</feature>
<protein>
    <submittedName>
        <fullName evidence="12">Venom s1 protease with cub domain 2</fullName>
    </submittedName>
</protein>
<dbReference type="PRINTS" id="PR00722">
    <property type="entry name" value="CHYMOTRYPSIN"/>
</dbReference>
<dbReference type="PROSITE" id="PS00135">
    <property type="entry name" value="TRYPSIN_SER"/>
    <property type="match status" value="1"/>
</dbReference>
<feature type="chain" id="PRO_5012998535" evidence="10">
    <location>
        <begin position="18"/>
        <end position="640"/>
    </location>
</feature>
<dbReference type="SUPFAM" id="SSF49854">
    <property type="entry name" value="Spermadhesin, CUB domain"/>
    <property type="match status" value="2"/>
</dbReference>
<evidence type="ECO:0000256" key="5">
    <source>
        <dbReference type="ARBA" id="ARBA00022801"/>
    </source>
</evidence>
<comment type="subcellular location">
    <subcellularLocation>
        <location evidence="1">Secreted</location>
    </subcellularLocation>
</comment>
<evidence type="ECO:0000256" key="9">
    <source>
        <dbReference type="RuleBase" id="RU363034"/>
    </source>
</evidence>
<evidence type="ECO:0000256" key="2">
    <source>
        <dbReference type="ARBA" id="ARBA00022525"/>
    </source>
</evidence>
<dbReference type="InterPro" id="IPR000859">
    <property type="entry name" value="CUB_dom"/>
</dbReference>
<keyword evidence="7" id="KW-0865">Zymogen</keyword>